<dbReference type="RefSeq" id="WP_131610029.1">
    <property type="nucleotide sequence ID" value="NZ_SJSM01000009.1"/>
</dbReference>
<evidence type="ECO:0000313" key="3">
    <source>
        <dbReference type="Proteomes" id="UP000291117"/>
    </source>
</evidence>
<feature type="domain" description="DUF5689" evidence="1">
    <location>
        <begin position="38"/>
        <end position="250"/>
    </location>
</feature>
<gene>
    <name evidence="2" type="ORF">EZ444_15330</name>
</gene>
<dbReference type="Proteomes" id="UP000291117">
    <property type="component" value="Unassembled WGS sequence"/>
</dbReference>
<dbReference type="AlphaFoldDB" id="A0A4R0N663"/>
<reference evidence="2 3" key="1">
    <citation type="submission" date="2019-02" db="EMBL/GenBank/DDBJ databases">
        <title>Pedobacter sp. RP-3-8 sp. nov., isolated from Arctic soil.</title>
        <authorList>
            <person name="Dahal R.H."/>
        </authorList>
    </citation>
    <scope>NUCLEOTIDE SEQUENCE [LARGE SCALE GENOMIC DNA]</scope>
    <source>
        <strain evidence="2 3">RP-3-8</strain>
    </source>
</reference>
<evidence type="ECO:0000313" key="2">
    <source>
        <dbReference type="EMBL" id="TCC95501.1"/>
    </source>
</evidence>
<comment type="caution">
    <text evidence="2">The sequence shown here is derived from an EMBL/GenBank/DDBJ whole genome shotgun (WGS) entry which is preliminary data.</text>
</comment>
<dbReference type="InterPro" id="IPR043744">
    <property type="entry name" value="DUF5689"/>
</dbReference>
<accession>A0A4R0N663</accession>
<organism evidence="2 3">
    <name type="scientific">Pedobacter hiemivivus</name>
    <dbReference type="NCBI Taxonomy" id="2530454"/>
    <lineage>
        <taxon>Bacteria</taxon>
        <taxon>Pseudomonadati</taxon>
        <taxon>Bacteroidota</taxon>
        <taxon>Sphingobacteriia</taxon>
        <taxon>Sphingobacteriales</taxon>
        <taxon>Sphingobacteriaceae</taxon>
        <taxon>Pedobacter</taxon>
    </lineage>
</organism>
<protein>
    <recommendedName>
        <fullName evidence="1">DUF5689 domain-containing protein</fullName>
    </recommendedName>
</protein>
<sequence>MRKNIISYLILIAAVSIWTGCKHTDTYEGGEISTFISNFDLRKIYKGAEVTLTTKNMRSATSLRGLVVSDHSGGNMPVGLLVIQNTRPVGVIDSVRGISIAIGADAANYVPGDSVHVKIEGAVLTRRDGILQITGVPSSAITKVAANRPVILRGATSTAIMARPEDYESTLVTIVKGSFEPLSVPTDTYGGDKMINDGFDNFLMRTAATATFANATGIYQNANYTGVIFNSVGQDGRLTPYTRIRTLQDVRQKTLTPAAMVISGYMSDVEDGDGNYEYIQFLATKDINFATTPFSVVVSNNAGATLPQGFPTLGWATGSLVTTGTTVSKTYKMNLTSGTVVKGQYFYVGGSNKFINGSGSTSTSALKWIRSFNYTTTAGDGFGIKTGGLMANSGNGWGIAVFTGTTVTENTLPIDVIFIHNGGDLYNPGSTQGYRVANNDFYDAADPITDVPQPYYLMLGNTKNLKYALPADEGLWNMLGGVYNDVLGKWSKARFQTDLDFEKNTPASALESKWIREFKDENGVVVKTEELFPTKLRSQL</sequence>
<name>A0A4R0N663_9SPHI</name>
<keyword evidence="3" id="KW-1185">Reference proteome</keyword>
<dbReference type="OrthoDB" id="1111074at2"/>
<dbReference type="EMBL" id="SJSM01000009">
    <property type="protein sequence ID" value="TCC95501.1"/>
    <property type="molecule type" value="Genomic_DNA"/>
</dbReference>
<evidence type="ECO:0000259" key="1">
    <source>
        <dbReference type="Pfam" id="PF18942"/>
    </source>
</evidence>
<proteinExistence type="predicted"/>
<dbReference type="Pfam" id="PF18942">
    <property type="entry name" value="DUF5689"/>
    <property type="match status" value="1"/>
</dbReference>
<dbReference type="PROSITE" id="PS51257">
    <property type="entry name" value="PROKAR_LIPOPROTEIN"/>
    <property type="match status" value="1"/>
</dbReference>